<dbReference type="AlphaFoldDB" id="A0A6J7KNQ9"/>
<organism evidence="3">
    <name type="scientific">freshwater metagenome</name>
    <dbReference type="NCBI Taxonomy" id="449393"/>
    <lineage>
        <taxon>unclassified sequences</taxon>
        <taxon>metagenomes</taxon>
        <taxon>ecological metagenomes</taxon>
    </lineage>
</organism>
<dbReference type="EMBL" id="CAFBNO010000026">
    <property type="protein sequence ID" value="CAB4955404.1"/>
    <property type="molecule type" value="Genomic_DNA"/>
</dbReference>
<protein>
    <submittedName>
        <fullName evidence="3">Unannotated protein</fullName>
    </submittedName>
</protein>
<dbReference type="SUPFAM" id="SSF102705">
    <property type="entry name" value="NIF3 (NGG1p interacting factor 3)-like"/>
    <property type="match status" value="1"/>
</dbReference>
<evidence type="ECO:0000313" key="3">
    <source>
        <dbReference type="EMBL" id="CAB4955404.1"/>
    </source>
</evidence>
<dbReference type="PANTHER" id="PTHR13799:SF14">
    <property type="entry name" value="GTP CYCLOHYDROLASE 1 TYPE 2 HOMOLOG"/>
    <property type="match status" value="1"/>
</dbReference>
<reference evidence="3" key="1">
    <citation type="submission" date="2020-05" db="EMBL/GenBank/DDBJ databases">
        <authorList>
            <person name="Chiriac C."/>
            <person name="Salcher M."/>
            <person name="Ghai R."/>
            <person name="Kavagutti S V."/>
        </authorList>
    </citation>
    <scope>NUCLEOTIDE SEQUENCE</scope>
</reference>
<dbReference type="GO" id="GO:0046872">
    <property type="term" value="F:metal ion binding"/>
    <property type="evidence" value="ECO:0007669"/>
    <property type="project" value="UniProtKB-KW"/>
</dbReference>
<dbReference type="InterPro" id="IPR036069">
    <property type="entry name" value="DUF34/NIF3_sf"/>
</dbReference>
<dbReference type="Pfam" id="PF01784">
    <property type="entry name" value="DUF34_NIF3"/>
    <property type="match status" value="1"/>
</dbReference>
<dbReference type="FunFam" id="3.40.1390.30:FF:000001">
    <property type="entry name" value="GTP cyclohydrolase 1 type 2"/>
    <property type="match status" value="1"/>
</dbReference>
<comment type="similarity">
    <text evidence="1">Belongs to the GTP cyclohydrolase I type 2/NIF3 family.</text>
</comment>
<dbReference type="GO" id="GO:0005737">
    <property type="term" value="C:cytoplasm"/>
    <property type="evidence" value="ECO:0007669"/>
    <property type="project" value="TreeGrafter"/>
</dbReference>
<keyword evidence="2" id="KW-0479">Metal-binding</keyword>
<proteinExistence type="inferred from homology"/>
<dbReference type="NCBIfam" id="TIGR00486">
    <property type="entry name" value="YbgI_SA1388"/>
    <property type="match status" value="1"/>
</dbReference>
<dbReference type="InterPro" id="IPR002678">
    <property type="entry name" value="DUF34/NIF3"/>
</dbReference>
<name>A0A6J7KNQ9_9ZZZZ</name>
<dbReference type="PANTHER" id="PTHR13799">
    <property type="entry name" value="NGG1 INTERACTING FACTOR 3"/>
    <property type="match status" value="1"/>
</dbReference>
<evidence type="ECO:0000256" key="1">
    <source>
        <dbReference type="ARBA" id="ARBA00006964"/>
    </source>
</evidence>
<accession>A0A6J7KNQ9</accession>
<evidence type="ECO:0000256" key="2">
    <source>
        <dbReference type="ARBA" id="ARBA00022723"/>
    </source>
</evidence>
<sequence length="264" mass="27863">MKVENFLETAESLWPARLAEDWDRPGLSIGSPKAALERVLLSVDFTEEVLAEAISVSAQLVFTHHPFLLKGVSAVSEDTRKGDLIAKAVRAGVAVFSAHTNADVVEDGVSDVLAKALGLEEVRPLVTTEAGIGHGRIGLLPAGSTIGSLVASLNSTLPQTLRGVSSTAPADLEISRVALCGGAGDSFIDAAIAEGSDVFVTSDLRHHIAQEAAIALIDVSHWASESLWLETAANQLRSYLGQIEFVVSSVNTDPWIFNQGSKTQ</sequence>
<dbReference type="Gene3D" id="3.40.1390.30">
    <property type="entry name" value="NIF3 (NGG1p interacting factor 3)-like"/>
    <property type="match status" value="2"/>
</dbReference>
<gene>
    <name evidence="3" type="ORF">UFOPK3837_00705</name>
</gene>